<name>A0A1I4XMS5_9FLAO</name>
<gene>
    <name evidence="2" type="ORF">SAMN05421738_10993</name>
</gene>
<protein>
    <submittedName>
        <fullName evidence="2">Uncharacterized membrane-anchored protein YjiN, DUF445 family</fullName>
    </submittedName>
</protein>
<keyword evidence="3" id="KW-1185">Reference proteome</keyword>
<keyword evidence="1" id="KW-0812">Transmembrane</keyword>
<dbReference type="GO" id="GO:0005886">
    <property type="term" value="C:plasma membrane"/>
    <property type="evidence" value="ECO:0007669"/>
    <property type="project" value="TreeGrafter"/>
</dbReference>
<feature type="transmembrane region" description="Helical" evidence="1">
    <location>
        <begin position="42"/>
        <end position="68"/>
    </location>
</feature>
<keyword evidence="1" id="KW-1133">Transmembrane helix</keyword>
<dbReference type="STRING" id="684065.SAMN05421738_10993"/>
<reference evidence="3" key="1">
    <citation type="submission" date="2016-10" db="EMBL/GenBank/DDBJ databases">
        <authorList>
            <person name="Varghese N."/>
            <person name="Submissions S."/>
        </authorList>
    </citation>
    <scope>NUCLEOTIDE SEQUENCE [LARGE SCALE GENOMIC DNA]</scope>
    <source>
        <strain evidence="3">XJ109</strain>
    </source>
</reference>
<sequence length="414" mass="47724">MTEQEKKNNLKKHKAIATGLFVVMMIVYFLMVYLAQHSDAKWIGYVEAFAEAAMVGALADWFAVTALFRYPLGIKIPHTNLIENSKNAIGDNLGQFVTDNFLTPKTIRPYIEKLEVVKFAADWLNKPSNQKGLQEELINFSKKIVNDLDDKDVVDFISLKGDEILKQFDLPELVSSSLEYILEKEKHDEILESIIPKAKEYILQSDLIIKDKLNEKHPVISFFAGKKISKGVVEGVISFLDEVEEDREHPVRQNIEQIIRDNILNIKESPEWRIKLESLRDDFITPERFHDYALDLWTAIRQNLTESFDDKDSALQVYIQKNIKKLAENLTDNQEMITKINGWVRHFIYRMILRNVGEVEDLISKTVGDWEGKQLSEKLELEVGKDLQFIRINGTLVGGLVGLIIYTITQLVFH</sequence>
<keyword evidence="1" id="KW-0472">Membrane</keyword>
<evidence type="ECO:0000256" key="1">
    <source>
        <dbReference type="SAM" id="Phobius"/>
    </source>
</evidence>
<dbReference type="AlphaFoldDB" id="A0A1I4XMS5"/>
<proteinExistence type="predicted"/>
<evidence type="ECO:0000313" key="3">
    <source>
        <dbReference type="Proteomes" id="UP000199149"/>
    </source>
</evidence>
<dbReference type="EMBL" id="FOUZ01000009">
    <property type="protein sequence ID" value="SFN27137.1"/>
    <property type="molecule type" value="Genomic_DNA"/>
</dbReference>
<dbReference type="Pfam" id="PF04286">
    <property type="entry name" value="DUF445"/>
    <property type="match status" value="1"/>
</dbReference>
<dbReference type="PANTHER" id="PTHR38442:SF1">
    <property type="entry name" value="INNER MEMBRANE PROTEIN"/>
    <property type="match status" value="1"/>
</dbReference>
<dbReference type="Proteomes" id="UP000199149">
    <property type="component" value="Unassembled WGS sequence"/>
</dbReference>
<dbReference type="OrthoDB" id="9769590at2"/>
<accession>A0A1I4XMS5</accession>
<dbReference type="RefSeq" id="WP_092908516.1">
    <property type="nucleotide sequence ID" value="NZ_FOUZ01000009.1"/>
</dbReference>
<evidence type="ECO:0000313" key="2">
    <source>
        <dbReference type="EMBL" id="SFN27137.1"/>
    </source>
</evidence>
<feature type="transmembrane region" description="Helical" evidence="1">
    <location>
        <begin position="395"/>
        <end position="413"/>
    </location>
</feature>
<organism evidence="2 3">
    <name type="scientific">Algoriella xinjiangensis</name>
    <dbReference type="NCBI Taxonomy" id="684065"/>
    <lineage>
        <taxon>Bacteria</taxon>
        <taxon>Pseudomonadati</taxon>
        <taxon>Bacteroidota</taxon>
        <taxon>Flavobacteriia</taxon>
        <taxon>Flavobacteriales</taxon>
        <taxon>Weeksellaceae</taxon>
        <taxon>Algoriella</taxon>
    </lineage>
</organism>
<feature type="transmembrane region" description="Helical" evidence="1">
    <location>
        <begin position="15"/>
        <end position="36"/>
    </location>
</feature>
<dbReference type="InterPro" id="IPR007383">
    <property type="entry name" value="DUF445"/>
</dbReference>
<dbReference type="PANTHER" id="PTHR38442">
    <property type="entry name" value="INNER MEMBRANE PROTEIN-RELATED"/>
    <property type="match status" value="1"/>
</dbReference>